<dbReference type="GeneID" id="63715667"/>
<keyword evidence="1" id="KW-0175">Coiled coil</keyword>
<reference evidence="3 4" key="1">
    <citation type="journal article" date="2016" name="Sci. Rep.">
        <title>Insights into Adaptations to a Near-Obligate Nematode Endoparasitic Lifestyle from the Finished Genome of Drechmeria coniospora.</title>
        <authorList>
            <person name="Zhang L."/>
            <person name="Zhou Z."/>
            <person name="Guo Q."/>
            <person name="Fokkens L."/>
            <person name="Miskei M."/>
            <person name="Pocsi I."/>
            <person name="Zhang W."/>
            <person name="Chen M."/>
            <person name="Wang L."/>
            <person name="Sun Y."/>
            <person name="Donzelli B.G."/>
            <person name="Gibson D.M."/>
            <person name="Nelson D.R."/>
            <person name="Luo J.G."/>
            <person name="Rep M."/>
            <person name="Liu H."/>
            <person name="Yang S."/>
            <person name="Wang J."/>
            <person name="Krasnoff S.B."/>
            <person name="Xu Y."/>
            <person name="Molnar I."/>
            <person name="Lin M."/>
        </authorList>
    </citation>
    <scope>NUCLEOTIDE SEQUENCE [LARGE SCALE GENOMIC DNA]</scope>
    <source>
        <strain evidence="3 4">ARSEF 6962</strain>
    </source>
</reference>
<dbReference type="AlphaFoldDB" id="A0A151GXS3"/>
<protein>
    <recommendedName>
        <fullName evidence="5">Enterotoxin</fullName>
    </recommendedName>
</protein>
<feature type="signal peptide" evidence="2">
    <location>
        <begin position="1"/>
        <end position="23"/>
    </location>
</feature>
<evidence type="ECO:0000256" key="2">
    <source>
        <dbReference type="SAM" id="SignalP"/>
    </source>
</evidence>
<comment type="caution">
    <text evidence="3">The sequence shown here is derived from an EMBL/GenBank/DDBJ whole genome shotgun (WGS) entry which is preliminary data.</text>
</comment>
<evidence type="ECO:0000313" key="4">
    <source>
        <dbReference type="Proteomes" id="UP000076580"/>
    </source>
</evidence>
<accession>A0A151GXS3</accession>
<dbReference type="RefSeq" id="XP_040661232.1">
    <property type="nucleotide sequence ID" value="XM_040800349.1"/>
</dbReference>
<dbReference type="Gene3D" id="3.90.210.10">
    <property type="entry name" value="Heat-Labile Enterotoxin, subunit A"/>
    <property type="match status" value="1"/>
</dbReference>
<evidence type="ECO:0000313" key="3">
    <source>
        <dbReference type="EMBL" id="KYK61880.1"/>
    </source>
</evidence>
<gene>
    <name evidence="3" type="ORF">DCS_03024</name>
</gene>
<dbReference type="Proteomes" id="UP000076580">
    <property type="component" value="Chromosome 01"/>
</dbReference>
<organism evidence="3 4">
    <name type="scientific">Drechmeria coniospora</name>
    <name type="common">Nematophagous fungus</name>
    <name type="synonym">Meria coniospora</name>
    <dbReference type="NCBI Taxonomy" id="98403"/>
    <lineage>
        <taxon>Eukaryota</taxon>
        <taxon>Fungi</taxon>
        <taxon>Dikarya</taxon>
        <taxon>Ascomycota</taxon>
        <taxon>Pezizomycotina</taxon>
        <taxon>Sordariomycetes</taxon>
        <taxon>Hypocreomycetidae</taxon>
        <taxon>Hypocreales</taxon>
        <taxon>Ophiocordycipitaceae</taxon>
        <taxon>Drechmeria</taxon>
    </lineage>
</organism>
<dbReference type="InParanoid" id="A0A151GXS3"/>
<dbReference type="EMBL" id="LAYC01000001">
    <property type="protein sequence ID" value="KYK61880.1"/>
    <property type="molecule type" value="Genomic_DNA"/>
</dbReference>
<evidence type="ECO:0008006" key="5">
    <source>
        <dbReference type="Google" id="ProtNLM"/>
    </source>
</evidence>
<feature type="coiled-coil region" evidence="1">
    <location>
        <begin position="441"/>
        <end position="468"/>
    </location>
</feature>
<sequence length="636" mass="70216">MHLHSSLLSFVLLFLQSTSVAVAASPSAGSPPKTFYVAVKLTPEQMMERGGIPSRGTTEFHPTSLEEGNPNSAYVPLYKTSAHAEAVFAWASGGTLFEIQAAPYFLKHLVKWAAPYGIPIGLIRRWMVHGVNEWVDNLYYNTDFDSLESPSNEVSNLSNESQVRVWMDRTAKAVGWNGSLPFLELPSVAPSAALAVANEIANDAQKTFQAVKAVEDAANDHDMAKGYDAAVSATIAQGKIPSNLREVVRIIKHSPWTSLLIFTQAWENATKAESSRAYVQGMAWTIHAKNISESIHGDCEKAKKIQLNKAATALAHATSEAERIGIWTRVLQAKINMTATKHSYLQGVLAGRDAAEIESVTLDFWPGKVCESKPEAIEREAFQARRLNGVYEDQYKTLSNIHREVFVALKKLQMHLQERGETEPITPESKQIVDTVLEEPQELTESELEQIEHELEKVETLVEVIRSSPVLNPFDIIKRVLLWVFVGMVSAVLAASTGMVVQGTISHGSIAPLAASLTNLAPAADTWAQGTQLIRRFSRRTMDSVLEQFQRIEGRRNIPGQYEHLEKVNRMEMEMAQRRIQEGRLLEIETVDISAILKGASNRAFDEATEEILVQGIQQQASFSGGEGTSAMGLIT</sequence>
<evidence type="ECO:0000256" key="1">
    <source>
        <dbReference type="SAM" id="Coils"/>
    </source>
</evidence>
<keyword evidence="4" id="KW-1185">Reference proteome</keyword>
<keyword evidence="2" id="KW-0732">Signal</keyword>
<name>A0A151GXS3_DRECN</name>
<proteinExistence type="predicted"/>
<feature type="chain" id="PRO_5007581048" description="Enterotoxin" evidence="2">
    <location>
        <begin position="24"/>
        <end position="636"/>
    </location>
</feature>